<accession>A0A1K1LP33</accession>
<keyword evidence="4" id="KW-1185">Reference proteome</keyword>
<dbReference type="InterPro" id="IPR024422">
    <property type="entry name" value="Protein_unknown_function_OB"/>
</dbReference>
<proteinExistence type="predicted"/>
<protein>
    <submittedName>
        <fullName evidence="1">tRNA_anti-like</fullName>
    </submittedName>
</protein>
<dbReference type="EMBL" id="CP140154">
    <property type="protein sequence ID" value="WQG89408.1"/>
    <property type="molecule type" value="Genomic_DNA"/>
</dbReference>
<dbReference type="OrthoDB" id="673558at2"/>
<dbReference type="Proteomes" id="UP001326715">
    <property type="component" value="Chromosome"/>
</dbReference>
<sequence>MTRKKTILFAAVFLCLMAGGTGYYLYNKPRTTAAEAHTDDSVTARELYGTYARDEKTAGKLYENKVLEVTGTVMNVEQNGKEVSVLLSAGETDPGGVNCSLADNTNQLPKSGETIRVKGKCTGFLMDVSLVDATILNTK</sequence>
<dbReference type="Pfam" id="PF12869">
    <property type="entry name" value="tRNA_anti-like"/>
    <property type="match status" value="1"/>
</dbReference>
<evidence type="ECO:0000313" key="1">
    <source>
        <dbReference type="EMBL" id="SFW12623.1"/>
    </source>
</evidence>
<organism evidence="1 3">
    <name type="scientific">Chitinophaga sancti</name>
    <dbReference type="NCBI Taxonomy" id="1004"/>
    <lineage>
        <taxon>Bacteria</taxon>
        <taxon>Pseudomonadati</taxon>
        <taxon>Bacteroidota</taxon>
        <taxon>Chitinophagia</taxon>
        <taxon>Chitinophagales</taxon>
        <taxon>Chitinophagaceae</taxon>
        <taxon>Chitinophaga</taxon>
    </lineage>
</organism>
<dbReference type="RefSeq" id="WP_072356610.1">
    <property type="nucleotide sequence ID" value="NZ_CBHWAX010000136.1"/>
</dbReference>
<gene>
    <name evidence="1" type="ORF">SAMN05661012_00093</name>
    <name evidence="2" type="ORF">SR876_31235</name>
</gene>
<evidence type="ECO:0000313" key="3">
    <source>
        <dbReference type="Proteomes" id="UP000183788"/>
    </source>
</evidence>
<name>A0A1K1LP33_9BACT</name>
<reference evidence="2 4" key="2">
    <citation type="submission" date="2023-11" db="EMBL/GenBank/DDBJ databases">
        <title>MicrobeMod: A computational toolkit for identifying prokaryotic methylation and restriction-modification with nanopore sequencing.</title>
        <authorList>
            <person name="Crits-Christoph A."/>
            <person name="Kang S.C."/>
            <person name="Lee H."/>
            <person name="Ostrov N."/>
        </authorList>
    </citation>
    <scope>NUCLEOTIDE SEQUENCE [LARGE SCALE GENOMIC DNA]</scope>
    <source>
        <strain evidence="2 4">ATCC 23090</strain>
    </source>
</reference>
<reference evidence="1 3" key="1">
    <citation type="submission" date="2016-11" db="EMBL/GenBank/DDBJ databases">
        <authorList>
            <person name="Jaros S."/>
            <person name="Januszkiewicz K."/>
            <person name="Wedrychowicz H."/>
        </authorList>
    </citation>
    <scope>NUCLEOTIDE SEQUENCE [LARGE SCALE GENOMIC DNA]</scope>
    <source>
        <strain evidence="1 3">DSM 784</strain>
    </source>
</reference>
<dbReference type="EMBL" id="FPIZ01000001">
    <property type="protein sequence ID" value="SFW12623.1"/>
    <property type="molecule type" value="Genomic_DNA"/>
</dbReference>
<evidence type="ECO:0000313" key="2">
    <source>
        <dbReference type="EMBL" id="WQG89408.1"/>
    </source>
</evidence>
<evidence type="ECO:0000313" key="4">
    <source>
        <dbReference type="Proteomes" id="UP001326715"/>
    </source>
</evidence>
<dbReference type="Proteomes" id="UP000183788">
    <property type="component" value="Unassembled WGS sequence"/>
</dbReference>
<dbReference type="AlphaFoldDB" id="A0A1K1LP33"/>
<dbReference type="STRING" id="1004.SAMN05661012_00093"/>